<evidence type="ECO:0000256" key="4">
    <source>
        <dbReference type="ARBA" id="ARBA00023163"/>
    </source>
</evidence>
<organism evidence="9 10">
    <name type="scientific">Liquidambar formosana</name>
    <name type="common">Formosan gum</name>
    <dbReference type="NCBI Taxonomy" id="63359"/>
    <lineage>
        <taxon>Eukaryota</taxon>
        <taxon>Viridiplantae</taxon>
        <taxon>Streptophyta</taxon>
        <taxon>Embryophyta</taxon>
        <taxon>Tracheophyta</taxon>
        <taxon>Spermatophyta</taxon>
        <taxon>Magnoliopsida</taxon>
        <taxon>eudicotyledons</taxon>
        <taxon>Gunneridae</taxon>
        <taxon>Pentapetalae</taxon>
        <taxon>Saxifragales</taxon>
        <taxon>Altingiaceae</taxon>
        <taxon>Liquidambar</taxon>
    </lineage>
</organism>
<keyword evidence="4 6" id="KW-0804">Transcription</keyword>
<dbReference type="PANTHER" id="PTHR33057">
    <property type="entry name" value="TRANSCRIPTION REPRESSOR OFP7-RELATED"/>
    <property type="match status" value="1"/>
</dbReference>
<evidence type="ECO:0000256" key="7">
    <source>
        <dbReference type="SAM" id="MobiDB-lite"/>
    </source>
</evidence>
<evidence type="ECO:0000256" key="1">
    <source>
        <dbReference type="ARBA" id="ARBA00004123"/>
    </source>
</evidence>
<evidence type="ECO:0000313" key="10">
    <source>
        <dbReference type="Proteomes" id="UP001415857"/>
    </source>
</evidence>
<proteinExistence type="predicted"/>
<accession>A0AAP0SAK0</accession>
<dbReference type="GO" id="GO:0045892">
    <property type="term" value="P:negative regulation of DNA-templated transcription"/>
    <property type="evidence" value="ECO:0007669"/>
    <property type="project" value="UniProtKB-UniRule"/>
</dbReference>
<evidence type="ECO:0000256" key="2">
    <source>
        <dbReference type="ARBA" id="ARBA00022491"/>
    </source>
</evidence>
<reference evidence="9 10" key="1">
    <citation type="journal article" date="2024" name="Plant J.">
        <title>Genome sequences and population genomics reveal climatic adaptation and genomic divergence between two closely related sweetgum species.</title>
        <authorList>
            <person name="Xu W.Q."/>
            <person name="Ren C.Q."/>
            <person name="Zhang X.Y."/>
            <person name="Comes H.P."/>
            <person name="Liu X.H."/>
            <person name="Li Y.G."/>
            <person name="Kettle C.J."/>
            <person name="Jalonen R."/>
            <person name="Gaisberger H."/>
            <person name="Ma Y.Z."/>
            <person name="Qiu Y.X."/>
        </authorList>
    </citation>
    <scope>NUCLEOTIDE SEQUENCE [LARGE SCALE GENOMIC DNA]</scope>
    <source>
        <strain evidence="9">Hangzhou</strain>
    </source>
</reference>
<protein>
    <recommendedName>
        <fullName evidence="6">Transcription repressor</fullName>
    </recommendedName>
    <alternativeName>
        <fullName evidence="6">Ovate family protein</fullName>
    </alternativeName>
</protein>
<evidence type="ECO:0000313" key="9">
    <source>
        <dbReference type="EMBL" id="KAK9290134.1"/>
    </source>
</evidence>
<keyword evidence="10" id="KW-1185">Reference proteome</keyword>
<dbReference type="AlphaFoldDB" id="A0AAP0SAK0"/>
<evidence type="ECO:0000259" key="8">
    <source>
        <dbReference type="PROSITE" id="PS51754"/>
    </source>
</evidence>
<name>A0AAP0SAK0_LIQFO</name>
<comment type="subcellular location">
    <subcellularLocation>
        <location evidence="1 6">Nucleus</location>
    </subcellularLocation>
</comment>
<comment type="function">
    <text evidence="6">Transcriptional repressor that regulates multiple aspects of plant growth and development.</text>
</comment>
<dbReference type="InterPro" id="IPR038933">
    <property type="entry name" value="Ovate"/>
</dbReference>
<keyword evidence="2 6" id="KW-0678">Repressor</keyword>
<keyword evidence="3 6" id="KW-0805">Transcription regulation</keyword>
<dbReference type="Proteomes" id="UP001415857">
    <property type="component" value="Unassembled WGS sequence"/>
</dbReference>
<dbReference type="GO" id="GO:0005634">
    <property type="term" value="C:nucleus"/>
    <property type="evidence" value="ECO:0007669"/>
    <property type="project" value="UniProtKB-SubCell"/>
</dbReference>
<feature type="domain" description="OVATE" evidence="8">
    <location>
        <begin position="125"/>
        <end position="184"/>
    </location>
</feature>
<evidence type="ECO:0000256" key="5">
    <source>
        <dbReference type="ARBA" id="ARBA00023242"/>
    </source>
</evidence>
<comment type="caution">
    <text evidence="9">The sequence shown here is derived from an EMBL/GenBank/DDBJ whole genome shotgun (WGS) entry which is preliminary data.</text>
</comment>
<evidence type="ECO:0000256" key="3">
    <source>
        <dbReference type="ARBA" id="ARBA00023015"/>
    </source>
</evidence>
<dbReference type="InterPro" id="IPR006458">
    <property type="entry name" value="Ovate_C"/>
</dbReference>
<dbReference type="EMBL" id="JBBPBK010000002">
    <property type="protein sequence ID" value="KAK9290134.1"/>
    <property type="molecule type" value="Genomic_DNA"/>
</dbReference>
<dbReference type="PROSITE" id="PS51754">
    <property type="entry name" value="OVATE"/>
    <property type="match status" value="1"/>
</dbReference>
<sequence>MGKKMKLPFLFKNTEPASKSLWQWPSCNQPKTLSFRAATANDDMFKTLNSAYFDVLNTHNECFTNSSESASFSASSEETGGDPVETVIRGLRSERLFFEPDETSSILEVAKAAGGWLPFKESVVLSMESRDPYVDFKKSMVEMVEAHGLKEWECLEELLCWYLRVNGKHNHGYIVGAFVDLLVGLAFASSSSSNSSASAFVISSSPTSPLSFTSSSSTTTPCSSSLQAELVEIEEEEDNGSSLDV</sequence>
<feature type="region of interest" description="Disordered" evidence="7">
    <location>
        <begin position="204"/>
        <end position="224"/>
    </location>
</feature>
<dbReference type="Pfam" id="PF04844">
    <property type="entry name" value="Ovate"/>
    <property type="match status" value="1"/>
</dbReference>
<evidence type="ECO:0000256" key="6">
    <source>
        <dbReference type="RuleBase" id="RU367028"/>
    </source>
</evidence>
<dbReference type="PANTHER" id="PTHR33057:SF98">
    <property type="entry name" value="TRANSCRIPTION REPRESSOR OFP18"/>
    <property type="match status" value="1"/>
</dbReference>
<keyword evidence="5 6" id="KW-0539">Nucleus</keyword>
<dbReference type="NCBIfam" id="TIGR01568">
    <property type="entry name" value="A_thal_3678"/>
    <property type="match status" value="1"/>
</dbReference>
<gene>
    <name evidence="9" type="ORF">L1049_008300</name>
</gene>